<dbReference type="Proteomes" id="UP000246099">
    <property type="component" value="Chromosome"/>
</dbReference>
<protein>
    <submittedName>
        <fullName evidence="1">Uncharacterized protein</fullName>
    </submittedName>
</protein>
<gene>
    <name evidence="1" type="ORF">DLD77_06925</name>
</gene>
<organism evidence="1 2">
    <name type="scientific">Chitinophaga alhagiae</name>
    <dbReference type="NCBI Taxonomy" id="2203219"/>
    <lineage>
        <taxon>Bacteria</taxon>
        <taxon>Pseudomonadati</taxon>
        <taxon>Bacteroidota</taxon>
        <taxon>Chitinophagia</taxon>
        <taxon>Chitinophagales</taxon>
        <taxon>Chitinophagaceae</taxon>
        <taxon>Chitinophaga</taxon>
    </lineage>
</organism>
<sequence>MAKKIFGSAAAIGMLCMACSSPKPVAVKKDPGLYIQPHSVAVTMKDGWFTAKTLALGEYTTSSRTNGVAANTPPKQWRSVSDAFYFSVKTAAEQFPVQVLSTPRITFSNRPLPTSLSALAGDTPLWYITLGAVSSAPLKSWELILKRNLSFVELNENKQVGILRSATDELRVTAHNRYGTRNSYEKTCYEFQLRGMPVAAVIPGETPQAWVHEKADAALRQTLAGAMLALVFNEKLGAR</sequence>
<keyword evidence="2" id="KW-1185">Reference proteome</keyword>
<dbReference type="RefSeq" id="WP_119077655.1">
    <property type="nucleotide sequence ID" value="NZ_CP029600.1"/>
</dbReference>
<proteinExistence type="predicted"/>
<evidence type="ECO:0000313" key="1">
    <source>
        <dbReference type="EMBL" id="AWO01442.1"/>
    </source>
</evidence>
<reference evidence="1 2" key="1">
    <citation type="submission" date="2018-05" db="EMBL/GenBank/DDBJ databases">
        <title>Chitinophaga sp. nov., isolated from rhizosphere soil of Alhagi.</title>
        <authorList>
            <person name="Liu Y."/>
        </authorList>
    </citation>
    <scope>NUCLEOTIDE SEQUENCE [LARGE SCALE GENOMIC DNA]</scope>
    <source>
        <strain evidence="1 2">T22</strain>
    </source>
</reference>
<dbReference type="EMBL" id="CP029600">
    <property type="protein sequence ID" value="AWO01442.1"/>
    <property type="molecule type" value="Genomic_DNA"/>
</dbReference>
<name>A0ABM6WBM9_9BACT</name>
<accession>A0ABM6WBM9</accession>
<evidence type="ECO:0000313" key="2">
    <source>
        <dbReference type="Proteomes" id="UP000246099"/>
    </source>
</evidence>